<dbReference type="Gene3D" id="3.90.1530.30">
    <property type="match status" value="1"/>
</dbReference>
<dbReference type="PANTHER" id="PTHR33375">
    <property type="entry name" value="CHROMOSOME-PARTITIONING PROTEIN PARB-RELATED"/>
    <property type="match status" value="1"/>
</dbReference>
<proteinExistence type="inferred from homology"/>
<dbReference type="Pfam" id="PF02195">
    <property type="entry name" value="ParB_N"/>
    <property type="match status" value="1"/>
</dbReference>
<keyword evidence="2" id="KW-0159">Chromosome partition</keyword>
<dbReference type="SUPFAM" id="SSF109709">
    <property type="entry name" value="KorB DNA-binding domain-like"/>
    <property type="match status" value="1"/>
</dbReference>
<dbReference type="Gene3D" id="1.10.10.2830">
    <property type="match status" value="1"/>
</dbReference>
<evidence type="ECO:0000256" key="3">
    <source>
        <dbReference type="SAM" id="MobiDB-lite"/>
    </source>
</evidence>
<sequence>MCRRPAFPIRPSSLNLISQNPDNPREELRDLEGLAESIAEIGLVNAVTVASIEAYLEERPHRAADLDEGARYIVVDGHRRLAAARLAGAAKIRVSVDNALVSTDEALLEAAFVANVHRDDMNPLEQAQALRTLVDFYGSQTKAARRLGIAQSTISSKLSVLDLDPQLQADLVEGRRKIEHVRNLSKLPPDEQRQQADARAAAGVQRRSAVRELSRRDSSESGDADESGVGPIRQMVLPSRVALRDSGPQYHGVIIRKRLRQGYHGVIARGKAKPIYHGVIARARNGPTYHGVIVRELGRSSYHAVIAPRPGKKCRRRTMKYLGSGRSTPDARWLRLSWPRGSRASSRSARLRRCPGTTVIRLPTLFCGRWTRRSGRSLSTGFLPRAPTRFDEWPGGEGAEVLGY</sequence>
<protein>
    <submittedName>
        <fullName evidence="5">ParB/RepB/Spo0J family partition protein</fullName>
    </submittedName>
</protein>
<evidence type="ECO:0000256" key="2">
    <source>
        <dbReference type="ARBA" id="ARBA00022829"/>
    </source>
</evidence>
<dbReference type="InterPro" id="IPR036086">
    <property type="entry name" value="ParB/Sulfiredoxin_sf"/>
</dbReference>
<dbReference type="PANTHER" id="PTHR33375:SF1">
    <property type="entry name" value="CHROMOSOME-PARTITIONING PROTEIN PARB-RELATED"/>
    <property type="match status" value="1"/>
</dbReference>
<dbReference type="NCBIfam" id="TIGR00180">
    <property type="entry name" value="parB_part"/>
    <property type="match status" value="1"/>
</dbReference>
<dbReference type="InterPro" id="IPR050336">
    <property type="entry name" value="Chromosome_partition/occlusion"/>
</dbReference>
<organism evidence="5 6">
    <name type="scientific">Streptomyces sanglieri</name>
    <dbReference type="NCBI Taxonomy" id="193460"/>
    <lineage>
        <taxon>Bacteria</taxon>
        <taxon>Bacillati</taxon>
        <taxon>Actinomycetota</taxon>
        <taxon>Actinomycetes</taxon>
        <taxon>Kitasatosporales</taxon>
        <taxon>Streptomycetaceae</taxon>
        <taxon>Streptomyces</taxon>
    </lineage>
</organism>
<accession>A0ABW2WMK4</accession>
<evidence type="ECO:0000313" key="5">
    <source>
        <dbReference type="EMBL" id="MFD0621771.1"/>
    </source>
</evidence>
<evidence type="ECO:0000259" key="4">
    <source>
        <dbReference type="SMART" id="SM00470"/>
    </source>
</evidence>
<feature type="domain" description="ParB-like N-terminal" evidence="4">
    <location>
        <begin position="10"/>
        <end position="116"/>
    </location>
</feature>
<evidence type="ECO:0000313" key="6">
    <source>
        <dbReference type="Proteomes" id="UP001596915"/>
    </source>
</evidence>
<feature type="compositionally biased region" description="Basic and acidic residues" evidence="3">
    <location>
        <begin position="209"/>
        <end position="219"/>
    </location>
</feature>
<evidence type="ECO:0000256" key="1">
    <source>
        <dbReference type="ARBA" id="ARBA00006295"/>
    </source>
</evidence>
<dbReference type="EMBL" id="JBHTGL010000003">
    <property type="protein sequence ID" value="MFD0621771.1"/>
    <property type="molecule type" value="Genomic_DNA"/>
</dbReference>
<feature type="compositionally biased region" description="Basic and acidic residues" evidence="3">
    <location>
        <begin position="183"/>
        <end position="196"/>
    </location>
</feature>
<feature type="region of interest" description="Disordered" evidence="3">
    <location>
        <begin position="183"/>
        <end position="231"/>
    </location>
</feature>
<dbReference type="InterPro" id="IPR041468">
    <property type="entry name" value="HTH_ParB/Spo0J"/>
</dbReference>
<feature type="compositionally biased region" description="Low complexity" evidence="3">
    <location>
        <begin position="197"/>
        <end position="207"/>
    </location>
</feature>
<dbReference type="InterPro" id="IPR003115">
    <property type="entry name" value="ParB_N"/>
</dbReference>
<dbReference type="InterPro" id="IPR004437">
    <property type="entry name" value="ParB/RepB/Spo0J"/>
</dbReference>
<comment type="similarity">
    <text evidence="1">Belongs to the ParB family.</text>
</comment>
<comment type="caution">
    <text evidence="5">The sequence shown here is derived from an EMBL/GenBank/DDBJ whole genome shotgun (WGS) entry which is preliminary data.</text>
</comment>
<name>A0ABW2WMK4_9ACTN</name>
<gene>
    <name evidence="5" type="ORF">ACFQ2K_02085</name>
</gene>
<dbReference type="Proteomes" id="UP001596915">
    <property type="component" value="Unassembled WGS sequence"/>
</dbReference>
<reference evidence="6" key="1">
    <citation type="journal article" date="2019" name="Int. J. Syst. Evol. Microbiol.">
        <title>The Global Catalogue of Microorganisms (GCM) 10K type strain sequencing project: providing services to taxonomists for standard genome sequencing and annotation.</title>
        <authorList>
            <consortium name="The Broad Institute Genomics Platform"/>
            <consortium name="The Broad Institute Genome Sequencing Center for Infectious Disease"/>
            <person name="Wu L."/>
            <person name="Ma J."/>
        </authorList>
    </citation>
    <scope>NUCLEOTIDE SEQUENCE [LARGE SCALE GENOMIC DNA]</scope>
    <source>
        <strain evidence="6">JCM 12607</strain>
    </source>
</reference>
<dbReference type="Pfam" id="PF17762">
    <property type="entry name" value="HTH_ParB"/>
    <property type="match status" value="1"/>
</dbReference>
<dbReference type="SMART" id="SM00470">
    <property type="entry name" value="ParB"/>
    <property type="match status" value="1"/>
</dbReference>
<dbReference type="SUPFAM" id="SSF110849">
    <property type="entry name" value="ParB/Sulfiredoxin"/>
    <property type="match status" value="1"/>
</dbReference>
<keyword evidence="6" id="KW-1185">Reference proteome</keyword>